<dbReference type="Ensembl" id="ENSCCNT00000040930.1">
    <property type="protein sequence ID" value="ENSCCNP00000032612.1"/>
    <property type="gene ID" value="ENSCCNG00000030917.1"/>
</dbReference>
<reference evidence="15" key="1">
    <citation type="submission" date="2023-09" db="UniProtKB">
        <authorList>
            <consortium name="Ensembl"/>
        </authorList>
    </citation>
    <scope>IDENTIFICATION</scope>
</reference>
<evidence type="ECO:0000256" key="8">
    <source>
        <dbReference type="ARBA" id="ARBA00023242"/>
    </source>
</evidence>
<dbReference type="GO" id="GO:0061820">
    <property type="term" value="P:telomeric D-loop disassembly"/>
    <property type="evidence" value="ECO:0007669"/>
    <property type="project" value="TreeGrafter"/>
</dbReference>
<feature type="domain" description="HTH myb-type" evidence="14">
    <location>
        <begin position="483"/>
        <end position="540"/>
    </location>
</feature>
<dbReference type="CDD" id="cd11660">
    <property type="entry name" value="SANT_TRF"/>
    <property type="match status" value="1"/>
</dbReference>
<evidence type="ECO:0000256" key="1">
    <source>
        <dbReference type="ARBA" id="ARBA00004574"/>
    </source>
</evidence>
<dbReference type="GO" id="GO:0070187">
    <property type="term" value="C:shelterin complex"/>
    <property type="evidence" value="ECO:0007669"/>
    <property type="project" value="TreeGrafter"/>
</dbReference>
<dbReference type="OrthoDB" id="608866at2759"/>
<dbReference type="FunFam" id="1.25.40.210:FF:000002">
    <property type="entry name" value="Telomeric repeat-binding factor 2"/>
    <property type="match status" value="1"/>
</dbReference>
<dbReference type="GO" id="GO:0003691">
    <property type="term" value="F:double-stranded telomeric DNA binding"/>
    <property type="evidence" value="ECO:0007669"/>
    <property type="project" value="UniProtKB-UniRule"/>
</dbReference>
<reference evidence="17" key="2">
    <citation type="submission" date="2025-04" db="UniProtKB">
        <authorList>
            <consortium name="RefSeq"/>
        </authorList>
    </citation>
    <scope>IDENTIFICATION</scope>
    <source>
        <tissue evidence="17">Leukocyte</tissue>
    </source>
</reference>
<evidence type="ECO:0000256" key="5">
    <source>
        <dbReference type="ARBA" id="ARBA00022843"/>
    </source>
</evidence>
<evidence type="ECO:0000256" key="12">
    <source>
        <dbReference type="SAM" id="MobiDB-lite"/>
    </source>
</evidence>
<dbReference type="GO" id="GO:0044877">
    <property type="term" value="F:protein-containing complex binding"/>
    <property type="evidence" value="ECO:0007669"/>
    <property type="project" value="UniProtKB-ARBA"/>
</dbReference>
<evidence type="ECO:0000259" key="14">
    <source>
        <dbReference type="PROSITE" id="PS51294"/>
    </source>
</evidence>
<dbReference type="GO" id="GO:0070198">
    <property type="term" value="P:protein localization to chromosome, telomeric region"/>
    <property type="evidence" value="ECO:0007669"/>
    <property type="project" value="TreeGrafter"/>
</dbReference>
<dbReference type="RefSeq" id="XP_020030918.1">
    <property type="nucleotide sequence ID" value="XM_020175329.1"/>
</dbReference>
<dbReference type="Pfam" id="PF00249">
    <property type="entry name" value="Myb_DNA-binding"/>
    <property type="match status" value="1"/>
</dbReference>
<dbReference type="SMART" id="SM00717">
    <property type="entry name" value="SANT"/>
    <property type="match status" value="1"/>
</dbReference>
<comment type="function">
    <text evidence="11">Binds the telomeric double-stranded 5'-TTAGGG-3' repeat.</text>
</comment>
<dbReference type="GO" id="GO:0032206">
    <property type="term" value="P:positive regulation of telomere maintenance"/>
    <property type="evidence" value="ECO:0007669"/>
    <property type="project" value="UniProtKB-ARBA"/>
</dbReference>
<keyword evidence="3" id="KW-1017">Isopeptide bond</keyword>
<dbReference type="GO" id="GO:0032208">
    <property type="term" value="P:negative regulation of telomere maintenance via recombination"/>
    <property type="evidence" value="ECO:0007669"/>
    <property type="project" value="UniProtKB-ARBA"/>
</dbReference>
<dbReference type="Gene3D" id="1.10.10.60">
    <property type="entry name" value="Homeodomain-like"/>
    <property type="match status" value="1"/>
</dbReference>
<dbReference type="GeneID" id="109693773"/>
<feature type="compositionally biased region" description="Basic and acidic residues" evidence="12">
    <location>
        <begin position="296"/>
        <end position="315"/>
    </location>
</feature>
<dbReference type="Proteomes" id="UP001732720">
    <property type="component" value="Chromosome 15"/>
</dbReference>
<evidence type="ECO:0000256" key="10">
    <source>
        <dbReference type="ARBA" id="ARBA00065753"/>
    </source>
</evidence>
<sequence>MAAGAGTAGSASGPGVVRDPTASQPRKRPGREGGEGARRSDAMAGGGGSSDGGGRAAGRRASRSSGRARRGRHEPGLGAAAERGAGEARLEEAVNRWVLKFYFHEALRAFRGSRYGDFRQIRDIMQALLVRPLGKEHAVSRLLRVMQCLSRIEEGENLDCSFDMEAELTPLESAINVLEMIKTEFTLTEGVVESSRKLVKEAAVIICIKNKEFEKASKILKKHMSKDPTTQKLRNDLLNIIREKNWAHPVIQNFSYETFQQKMLRFLESHLDDTEPYLLTMAKKALKSESAASSTVKEDKQPLPEPVEKPLREPPRQLQNTPTIIGIRTLKGAFKALSTAQDSEAAFSKLDQKDLVLPNQASLSSPALKNKRPRKDEHDSSASAEGEGSSELQPRNKRMTISRLVLEEDSQSSDPSTGLSSSQEAVPASPSKPTALNQPYPREKNPKVSKGKWNSSNGVEEKESWTEEDELFQVQAPDEDSATSITRKQKWTTEESEWIRAGVQKYGEGNWAVISKNYPFVNRTAVMIKDRWRTMKKLGMN</sequence>
<evidence type="ECO:0000256" key="3">
    <source>
        <dbReference type="ARBA" id="ARBA00022499"/>
    </source>
</evidence>
<evidence type="ECO:0000259" key="13">
    <source>
        <dbReference type="PROSITE" id="PS50090"/>
    </source>
</evidence>
<dbReference type="GO" id="GO:1905839">
    <property type="term" value="P:negative regulation of telomeric D-loop disassembly"/>
    <property type="evidence" value="ECO:0007669"/>
    <property type="project" value="TreeGrafter"/>
</dbReference>
<comment type="subunit">
    <text evidence="10">Homodimer. Component of the shelterin complex (telosome) composed of TERF1, TERF2, TINF2, TERF2IP/RAP1, ACD and POT1. Interacts with NBN; interaction takes place with unphosphorylated NBN during G1 phase and prevents to prevent ATM activation and non-homologous end joining repair. Interacts with SLX4/BTBD12. Interacts with DCLRE1B/Apollo and TERF2IP/RAP1; the interaction is direct.</text>
</comment>
<evidence type="ECO:0000313" key="17">
    <source>
        <dbReference type="RefSeq" id="XP_020030918.1"/>
    </source>
</evidence>
<feature type="compositionally biased region" description="Low complexity" evidence="12">
    <location>
        <begin position="381"/>
        <end position="391"/>
    </location>
</feature>
<keyword evidence="7 11" id="KW-0238">DNA-binding</keyword>
<dbReference type="Pfam" id="PF08558">
    <property type="entry name" value="TRF"/>
    <property type="match status" value="1"/>
</dbReference>
<dbReference type="InterPro" id="IPR017930">
    <property type="entry name" value="Myb_dom"/>
</dbReference>
<dbReference type="FunFam" id="1.10.10.60:FF:000129">
    <property type="entry name" value="Telomeric repeat-binding factor 2"/>
    <property type="match status" value="1"/>
</dbReference>
<dbReference type="Pfam" id="PF16772">
    <property type="entry name" value="TERF2_RBM"/>
    <property type="match status" value="1"/>
</dbReference>
<feature type="region of interest" description="Disordered" evidence="12">
    <location>
        <begin position="1"/>
        <end position="85"/>
    </location>
</feature>
<dbReference type="SUPFAM" id="SSF46689">
    <property type="entry name" value="Homeodomain-like"/>
    <property type="match status" value="1"/>
</dbReference>
<dbReference type="InterPro" id="IPR036507">
    <property type="entry name" value="Telomere_rpt-bd_fac_dimer_sf"/>
</dbReference>
<dbReference type="GO" id="GO:0031848">
    <property type="term" value="P:protection from non-homologous end joining at telomere"/>
    <property type="evidence" value="ECO:0007669"/>
    <property type="project" value="InterPro"/>
</dbReference>
<keyword evidence="6 11" id="KW-0779">Telomere</keyword>
<dbReference type="InterPro" id="IPR001005">
    <property type="entry name" value="SANT/Myb"/>
</dbReference>
<dbReference type="InterPro" id="IPR013867">
    <property type="entry name" value="Telomere_rpt-bd_fac_dimer_dom"/>
</dbReference>
<accession>A0A8C0XX98</accession>
<evidence type="ECO:0000256" key="4">
    <source>
        <dbReference type="ARBA" id="ARBA00022553"/>
    </source>
</evidence>
<proteinExistence type="predicted"/>
<protein>
    <recommendedName>
        <fullName evidence="11">Telomeric repeat-binding factor</fullName>
    </recommendedName>
</protein>
<keyword evidence="9 11" id="KW-0131">Cell cycle</keyword>
<dbReference type="PANTHER" id="PTHR46833">
    <property type="entry name" value="TELOMERIC REPEAT-BINDING FACTOR 2 TERF2"/>
    <property type="match status" value="1"/>
</dbReference>
<dbReference type="InterPro" id="IPR017357">
    <property type="entry name" value="TERF1/2"/>
</dbReference>
<dbReference type="GO" id="GO:0031627">
    <property type="term" value="P:telomeric loop formation"/>
    <property type="evidence" value="ECO:0007669"/>
    <property type="project" value="TreeGrafter"/>
</dbReference>
<keyword evidence="4" id="KW-0597">Phosphoprotein</keyword>
<evidence type="ECO:0000256" key="6">
    <source>
        <dbReference type="ARBA" id="ARBA00022895"/>
    </source>
</evidence>
<dbReference type="GO" id="GO:0042803">
    <property type="term" value="F:protein homodimerization activity"/>
    <property type="evidence" value="ECO:0007669"/>
    <property type="project" value="UniProtKB-UniRule"/>
</dbReference>
<dbReference type="GO" id="GO:0098505">
    <property type="term" value="F:G-rich strand telomeric DNA binding"/>
    <property type="evidence" value="ECO:0007669"/>
    <property type="project" value="TreeGrafter"/>
</dbReference>
<evidence type="ECO:0000256" key="9">
    <source>
        <dbReference type="ARBA" id="ARBA00023306"/>
    </source>
</evidence>
<dbReference type="PIRSF" id="PIRSF038016">
    <property type="entry name" value="Telomere_bd-1_Pin2"/>
    <property type="match status" value="1"/>
</dbReference>
<dbReference type="InterPro" id="IPR030657">
    <property type="entry name" value="TERF2"/>
</dbReference>
<dbReference type="InterPro" id="IPR031902">
    <property type="entry name" value="TERF2_RBM"/>
</dbReference>
<dbReference type="PANTHER" id="PTHR46833:SF1">
    <property type="entry name" value="TELOMERIC REPEAT-BINDING FACTOR 2"/>
    <property type="match status" value="1"/>
</dbReference>
<dbReference type="CDD" id="cd11654">
    <property type="entry name" value="TRF2_RBM"/>
    <property type="match status" value="1"/>
</dbReference>
<keyword evidence="16" id="KW-1185">Reference proteome</keyword>
<evidence type="ECO:0000256" key="7">
    <source>
        <dbReference type="ARBA" id="ARBA00023125"/>
    </source>
</evidence>
<feature type="domain" description="Myb-like" evidence="13">
    <location>
        <begin position="483"/>
        <end position="536"/>
    </location>
</feature>
<name>A0A8C0XX98_CASCN</name>
<feature type="compositionally biased region" description="Polar residues" evidence="12">
    <location>
        <begin position="412"/>
        <end position="424"/>
    </location>
</feature>
<dbReference type="CTD" id="7014"/>
<dbReference type="Gene3D" id="1.25.40.210">
    <property type="entry name" value="Telomere repeat-binding factor, dimerisation domain"/>
    <property type="match status" value="1"/>
</dbReference>
<evidence type="ECO:0000313" key="16">
    <source>
        <dbReference type="Proteomes" id="UP001732720"/>
    </source>
</evidence>
<dbReference type="GO" id="GO:0032210">
    <property type="term" value="P:regulation of telomere maintenance via telomerase"/>
    <property type="evidence" value="ECO:0007669"/>
    <property type="project" value="TreeGrafter"/>
</dbReference>
<dbReference type="InterPro" id="IPR009057">
    <property type="entry name" value="Homeodomain-like_sf"/>
</dbReference>
<comment type="subcellular location">
    <subcellularLocation>
        <location evidence="1">Chromosome</location>
        <location evidence="1">Telomere</location>
    </subcellularLocation>
    <subcellularLocation>
        <location evidence="11">Nucleus</location>
    </subcellularLocation>
</comment>
<gene>
    <name evidence="15 17" type="primary">Terf2</name>
</gene>
<evidence type="ECO:0000256" key="2">
    <source>
        <dbReference type="ARBA" id="ARBA00022454"/>
    </source>
</evidence>
<dbReference type="GO" id="GO:0003720">
    <property type="term" value="F:telomerase activity"/>
    <property type="evidence" value="ECO:0007669"/>
    <property type="project" value="TreeGrafter"/>
</dbReference>
<evidence type="ECO:0000313" key="15">
    <source>
        <dbReference type="Ensembl" id="ENSCCNP00000032612.1"/>
    </source>
</evidence>
<dbReference type="CDD" id="cd00280">
    <property type="entry name" value="TRFH"/>
    <property type="match status" value="1"/>
</dbReference>
<feature type="region of interest" description="Disordered" evidence="12">
    <location>
        <begin position="289"/>
        <end position="323"/>
    </location>
</feature>
<feature type="region of interest" description="Disordered" evidence="12">
    <location>
        <begin position="358"/>
        <end position="469"/>
    </location>
</feature>
<dbReference type="PROSITE" id="PS50090">
    <property type="entry name" value="MYB_LIKE"/>
    <property type="match status" value="1"/>
</dbReference>
<feature type="compositionally biased region" description="Gly residues" evidence="12">
    <location>
        <begin position="44"/>
        <end position="56"/>
    </location>
</feature>
<feature type="compositionally biased region" description="Basic and acidic residues" evidence="12">
    <location>
        <begin position="30"/>
        <end position="41"/>
    </location>
</feature>
<keyword evidence="5" id="KW-0832">Ubl conjugation</keyword>
<dbReference type="PROSITE" id="PS51294">
    <property type="entry name" value="HTH_MYB"/>
    <property type="match status" value="1"/>
</dbReference>
<keyword evidence="2" id="KW-0158">Chromosome</keyword>
<organism evidence="15">
    <name type="scientific">Castor canadensis</name>
    <name type="common">American beaver</name>
    <dbReference type="NCBI Taxonomy" id="51338"/>
    <lineage>
        <taxon>Eukaryota</taxon>
        <taxon>Metazoa</taxon>
        <taxon>Chordata</taxon>
        <taxon>Craniata</taxon>
        <taxon>Vertebrata</taxon>
        <taxon>Euteleostomi</taxon>
        <taxon>Mammalia</taxon>
        <taxon>Eutheria</taxon>
        <taxon>Euarchontoglires</taxon>
        <taxon>Glires</taxon>
        <taxon>Rodentia</taxon>
        <taxon>Castorimorpha</taxon>
        <taxon>Castoridae</taxon>
        <taxon>Castor</taxon>
    </lineage>
</organism>
<feature type="compositionally biased region" description="Low complexity" evidence="12">
    <location>
        <begin position="1"/>
        <end position="15"/>
    </location>
</feature>
<dbReference type="GO" id="GO:0005654">
    <property type="term" value="C:nucleoplasm"/>
    <property type="evidence" value="ECO:0007669"/>
    <property type="project" value="UniProtKB-ARBA"/>
</dbReference>
<dbReference type="SUPFAM" id="SSF63600">
    <property type="entry name" value="Telomeric repeat binding factor (TRF) dimerisation domain"/>
    <property type="match status" value="1"/>
</dbReference>
<feature type="compositionally biased region" description="Basic residues" evidence="12">
    <location>
        <begin position="57"/>
        <end position="72"/>
    </location>
</feature>
<evidence type="ECO:0000256" key="11">
    <source>
        <dbReference type="PIRNR" id="PIRNR038016"/>
    </source>
</evidence>
<dbReference type="AlphaFoldDB" id="A0A8C0XX98"/>
<keyword evidence="8 11" id="KW-0539">Nucleus</keyword>